<keyword evidence="4" id="KW-1015">Disulfide bond</keyword>
<dbReference type="InterPro" id="IPR036188">
    <property type="entry name" value="FAD/NAD-bd_sf"/>
</dbReference>
<dbReference type="EMBL" id="MFZT01000008">
    <property type="protein sequence ID" value="OGK31821.1"/>
    <property type="molecule type" value="Genomic_DNA"/>
</dbReference>
<dbReference type="Pfam" id="PF07992">
    <property type="entry name" value="Pyr_redox_2"/>
    <property type="match status" value="1"/>
</dbReference>
<name>A0A1F7HKT7_9BACT</name>
<evidence type="ECO:0000256" key="2">
    <source>
        <dbReference type="ARBA" id="ARBA00022827"/>
    </source>
</evidence>
<proteinExistence type="predicted"/>
<comment type="caution">
    <text evidence="7">The sequence shown here is derived from an EMBL/GenBank/DDBJ whole genome shotgun (WGS) entry which is preliminary data.</text>
</comment>
<evidence type="ECO:0000256" key="4">
    <source>
        <dbReference type="ARBA" id="ARBA00023157"/>
    </source>
</evidence>
<dbReference type="Gene3D" id="3.50.50.60">
    <property type="entry name" value="FAD/NAD(P)-binding domain"/>
    <property type="match status" value="2"/>
</dbReference>
<evidence type="ECO:0000313" key="8">
    <source>
        <dbReference type="Proteomes" id="UP000178098"/>
    </source>
</evidence>
<dbReference type="PRINTS" id="PR00368">
    <property type="entry name" value="FADPNR"/>
</dbReference>
<dbReference type="PROSITE" id="PS00573">
    <property type="entry name" value="PYRIDINE_REDOX_2"/>
    <property type="match status" value="1"/>
</dbReference>
<gene>
    <name evidence="7" type="ORF">A3D08_03100</name>
</gene>
<dbReference type="Proteomes" id="UP000178098">
    <property type="component" value="Unassembled WGS sequence"/>
</dbReference>
<evidence type="ECO:0000256" key="1">
    <source>
        <dbReference type="ARBA" id="ARBA00022630"/>
    </source>
</evidence>
<dbReference type="InterPro" id="IPR023753">
    <property type="entry name" value="FAD/NAD-binding_dom"/>
</dbReference>
<dbReference type="PANTHER" id="PTHR48105">
    <property type="entry name" value="THIOREDOXIN REDUCTASE 1-RELATED-RELATED"/>
    <property type="match status" value="1"/>
</dbReference>
<sequence length="341" mass="37372">MEKVIIIGGGPAGLAAAIYAARAFLEPLVIAGAPAGGQLMLTTEVENYPGYRSILGPELIQKFREHAAHFGTRFVDENVKGVDFSSHKQLLLKLSDGQSLETQAILIATGATAQWLHISSEQRLRGKGVSACATCDGFFFRGKKVAVVGGGDTAMEEALTLTTFAEHVYLLHRRDEFRASKIMQERVMKNEKITILWGTEVDEVLGQEKVEGLHVKFSTEKSKKHPAIQNGCLDVQGLFLAIGHKPNTDFLKGTDLEIDEKGYLFTASRCAWESQTKKGFHHQCSHYKTDAAKFDHAFKYQTNISGVFAAGDVVDYIYRQAATAVGMGVAAALEIERYLSV</sequence>
<evidence type="ECO:0000256" key="5">
    <source>
        <dbReference type="ARBA" id="ARBA00023284"/>
    </source>
</evidence>
<keyword evidence="1" id="KW-0285">Flavoprotein</keyword>
<accession>A0A1F7HKT7</accession>
<evidence type="ECO:0000313" key="7">
    <source>
        <dbReference type="EMBL" id="OGK31821.1"/>
    </source>
</evidence>
<dbReference type="GO" id="GO:0016668">
    <property type="term" value="F:oxidoreductase activity, acting on a sulfur group of donors, NAD(P) as acceptor"/>
    <property type="evidence" value="ECO:0007669"/>
    <property type="project" value="UniProtKB-ARBA"/>
</dbReference>
<reference evidence="7 8" key="1">
    <citation type="journal article" date="2016" name="Nat. Commun.">
        <title>Thousands of microbial genomes shed light on interconnected biogeochemical processes in an aquifer system.</title>
        <authorList>
            <person name="Anantharaman K."/>
            <person name="Brown C.T."/>
            <person name="Hug L.A."/>
            <person name="Sharon I."/>
            <person name="Castelle C.J."/>
            <person name="Probst A.J."/>
            <person name="Thomas B.C."/>
            <person name="Singh A."/>
            <person name="Wilkins M.J."/>
            <person name="Karaoz U."/>
            <person name="Brodie E.L."/>
            <person name="Williams K.H."/>
            <person name="Hubbard S.S."/>
            <person name="Banfield J.F."/>
        </authorList>
    </citation>
    <scope>NUCLEOTIDE SEQUENCE [LARGE SCALE GENOMIC DNA]</scope>
</reference>
<dbReference type="InterPro" id="IPR050097">
    <property type="entry name" value="Ferredoxin-NADP_redctase_2"/>
</dbReference>
<protein>
    <recommendedName>
        <fullName evidence="6">FAD/NAD(P)-binding domain-containing protein</fullName>
    </recommendedName>
</protein>
<dbReference type="AlphaFoldDB" id="A0A1F7HKT7"/>
<evidence type="ECO:0000256" key="3">
    <source>
        <dbReference type="ARBA" id="ARBA00023002"/>
    </source>
</evidence>
<keyword evidence="3" id="KW-0560">Oxidoreductase</keyword>
<keyword evidence="2" id="KW-0274">FAD</keyword>
<dbReference type="PRINTS" id="PR00469">
    <property type="entry name" value="PNDRDTASEII"/>
</dbReference>
<organism evidence="7 8">
    <name type="scientific">Candidatus Roizmanbacteria bacterium RIFCSPHIGHO2_02_FULL_43_11</name>
    <dbReference type="NCBI Taxonomy" id="1802043"/>
    <lineage>
        <taxon>Bacteria</taxon>
        <taxon>Candidatus Roizmaniibacteriota</taxon>
    </lineage>
</organism>
<evidence type="ECO:0000259" key="6">
    <source>
        <dbReference type="Pfam" id="PF07992"/>
    </source>
</evidence>
<dbReference type="InterPro" id="IPR008255">
    <property type="entry name" value="Pyr_nucl-diS_OxRdtase_2_AS"/>
</dbReference>
<keyword evidence="5" id="KW-0676">Redox-active center</keyword>
<dbReference type="SUPFAM" id="SSF51905">
    <property type="entry name" value="FAD/NAD(P)-binding domain"/>
    <property type="match status" value="1"/>
</dbReference>
<feature type="domain" description="FAD/NAD(P)-binding" evidence="6">
    <location>
        <begin position="3"/>
        <end position="328"/>
    </location>
</feature>